<dbReference type="EMBL" id="MJIL01000099">
    <property type="protein sequence ID" value="OLQ69940.1"/>
    <property type="molecule type" value="Genomic_DNA"/>
</dbReference>
<dbReference type="GO" id="GO:0006629">
    <property type="term" value="P:lipid metabolic process"/>
    <property type="evidence" value="ECO:0007669"/>
    <property type="project" value="InterPro"/>
</dbReference>
<dbReference type="InterPro" id="IPR051218">
    <property type="entry name" value="Sec_MonoDiacylglyc_Lipase"/>
</dbReference>
<gene>
    <name evidence="2" type="ORF">BIT28_10355</name>
</gene>
<dbReference type="RefSeq" id="WP_075767942.1">
    <property type="nucleotide sequence ID" value="NZ_MJIL01000099.1"/>
</dbReference>
<dbReference type="AlphaFoldDB" id="A0A1Q9G6J7"/>
<feature type="domain" description="Fungal lipase-type" evidence="1">
    <location>
        <begin position="85"/>
        <end position="243"/>
    </location>
</feature>
<comment type="caution">
    <text evidence="2">The sequence shown here is derived from an EMBL/GenBank/DDBJ whole genome shotgun (WGS) entry which is preliminary data.</text>
</comment>
<sequence length="343" mass="38562">MSYTKQQIMLTFSYMSYFGFALEGTDKKNAEITLTKFNEALRSWKPIKNQWEVVWGPAVFALPGTKFDDSLMYAVRNIEDPSKYVIAIRGTNPVSIPNWVIWDFQAKYLKDWPFGNPPQYLVPKISESTNFGLIMLQALRPESGMPGAKQTILEFLNSELGQEGKGDVCITGHSLGGALSPTMALWLKDIQGKGLSENINISTVAFAGPSAGNEDFAEYSDQQLGDQCVRIANSLDIVPHAWNTQTLKKLYGLYFPLLPSLPLAMVFRKMIRDSKGKKYRQINADEPPLEGKYKILIAPYIIQAIYQHVQGYPELMGMEDDIPLEDLLPLPKMIREILGPIVN</sequence>
<dbReference type="PANTHER" id="PTHR45856:SF11">
    <property type="entry name" value="FUNGAL LIPASE-LIKE DOMAIN-CONTAINING PROTEIN"/>
    <property type="match status" value="1"/>
</dbReference>
<dbReference type="Proteomes" id="UP000186905">
    <property type="component" value="Unassembled WGS sequence"/>
</dbReference>
<evidence type="ECO:0000313" key="3">
    <source>
        <dbReference type="Proteomes" id="UP000186905"/>
    </source>
</evidence>
<accession>A0A1Q9G6J7</accession>
<evidence type="ECO:0000313" key="2">
    <source>
        <dbReference type="EMBL" id="OLQ69940.1"/>
    </source>
</evidence>
<proteinExistence type="predicted"/>
<dbReference type="InterPro" id="IPR029058">
    <property type="entry name" value="AB_hydrolase_fold"/>
</dbReference>
<dbReference type="InterPro" id="IPR002921">
    <property type="entry name" value="Fungal_lipase-type"/>
</dbReference>
<evidence type="ECO:0000259" key="1">
    <source>
        <dbReference type="Pfam" id="PF01764"/>
    </source>
</evidence>
<organism evidence="2 3">
    <name type="scientific">Photobacterium proteolyticum</name>
    <dbReference type="NCBI Taxonomy" id="1903952"/>
    <lineage>
        <taxon>Bacteria</taxon>
        <taxon>Pseudomonadati</taxon>
        <taxon>Pseudomonadota</taxon>
        <taxon>Gammaproteobacteria</taxon>
        <taxon>Vibrionales</taxon>
        <taxon>Vibrionaceae</taxon>
        <taxon>Photobacterium</taxon>
    </lineage>
</organism>
<dbReference type="Gene3D" id="3.40.50.1820">
    <property type="entry name" value="alpha/beta hydrolase"/>
    <property type="match status" value="1"/>
</dbReference>
<keyword evidence="3" id="KW-1185">Reference proteome</keyword>
<protein>
    <recommendedName>
        <fullName evidence="1">Fungal lipase-type domain-containing protein</fullName>
    </recommendedName>
</protein>
<name>A0A1Q9G6J7_9GAMM</name>
<dbReference type="SUPFAM" id="SSF53474">
    <property type="entry name" value="alpha/beta-Hydrolases"/>
    <property type="match status" value="1"/>
</dbReference>
<dbReference type="Pfam" id="PF01764">
    <property type="entry name" value="Lipase_3"/>
    <property type="match status" value="1"/>
</dbReference>
<reference evidence="2 3" key="1">
    <citation type="submission" date="2016-09" db="EMBL/GenBank/DDBJ databases">
        <title>Photobacterium proteolyticum sp. nov. a protease producing bacterium isolated from ocean sediments of Laizhou Bay.</title>
        <authorList>
            <person name="Li Y."/>
        </authorList>
    </citation>
    <scope>NUCLEOTIDE SEQUENCE [LARGE SCALE GENOMIC DNA]</scope>
    <source>
        <strain evidence="2 3">13-12</strain>
    </source>
</reference>
<dbReference type="PANTHER" id="PTHR45856">
    <property type="entry name" value="ALPHA/BETA-HYDROLASES SUPERFAMILY PROTEIN"/>
    <property type="match status" value="1"/>
</dbReference>
<dbReference type="OrthoDB" id="5522031at2"/>
<dbReference type="STRING" id="1903952.BIT28_10355"/>
<dbReference type="SMR" id="A0A1Q9G6J7"/>